<dbReference type="EMBL" id="JAGFBS010000053">
    <property type="protein sequence ID" value="KAG6370360.1"/>
    <property type="molecule type" value="Genomic_DNA"/>
</dbReference>
<proteinExistence type="predicted"/>
<accession>A0A8I2YEI4</accession>
<organism evidence="1 2">
    <name type="scientific">Boletus reticuloceps</name>
    <dbReference type="NCBI Taxonomy" id="495285"/>
    <lineage>
        <taxon>Eukaryota</taxon>
        <taxon>Fungi</taxon>
        <taxon>Dikarya</taxon>
        <taxon>Basidiomycota</taxon>
        <taxon>Agaricomycotina</taxon>
        <taxon>Agaricomycetes</taxon>
        <taxon>Agaricomycetidae</taxon>
        <taxon>Boletales</taxon>
        <taxon>Boletineae</taxon>
        <taxon>Boletaceae</taxon>
        <taxon>Boletoideae</taxon>
        <taxon>Boletus</taxon>
    </lineage>
</organism>
<name>A0A8I2YEI4_9AGAM</name>
<dbReference type="AlphaFoldDB" id="A0A8I2YEI4"/>
<dbReference type="Proteomes" id="UP000683000">
    <property type="component" value="Unassembled WGS sequence"/>
</dbReference>
<evidence type="ECO:0000313" key="1">
    <source>
        <dbReference type="EMBL" id="KAG6370360.1"/>
    </source>
</evidence>
<protein>
    <submittedName>
        <fullName evidence="1">Uncharacterized protein</fullName>
    </submittedName>
</protein>
<sequence>MDCGLHAFDQLWSNISDTTVQTTGIHPTRPLMSCFGTDPKPSTTMPVAQRLGEAHTQLPQTLHNIYAMPQALGFGVPVPCPIPPSMPFSTITATALTHVLFQTPDVMSASSSSYSMLHSTIATSVPTMSDSNPPILPPISYSTTATSFVPPFETCLTSSVMSPSVLFPTMSSSNPPILPPFSYSTIATSFVPPFETGFMPGAITSIPALVIQLTIPTIQSLGQASSPLSLRPDHPETQ</sequence>
<keyword evidence="2" id="KW-1185">Reference proteome</keyword>
<reference evidence="1" key="1">
    <citation type="submission" date="2021-03" db="EMBL/GenBank/DDBJ databases">
        <title>Evolutionary innovations through gain and loss of genes in the ectomycorrhizal Boletales.</title>
        <authorList>
            <person name="Wu G."/>
            <person name="Miyauchi S."/>
            <person name="Morin E."/>
            <person name="Yang Z.-L."/>
            <person name="Xu J."/>
            <person name="Martin F.M."/>
        </authorList>
    </citation>
    <scope>NUCLEOTIDE SEQUENCE</scope>
    <source>
        <strain evidence="1">BR01</strain>
    </source>
</reference>
<gene>
    <name evidence="1" type="ORF">JVT61DRAFT_12173</name>
</gene>
<evidence type="ECO:0000313" key="2">
    <source>
        <dbReference type="Proteomes" id="UP000683000"/>
    </source>
</evidence>
<comment type="caution">
    <text evidence="1">The sequence shown here is derived from an EMBL/GenBank/DDBJ whole genome shotgun (WGS) entry which is preliminary data.</text>
</comment>